<dbReference type="EMBL" id="CAUYUJ010021915">
    <property type="protein sequence ID" value="CAK0907776.1"/>
    <property type="molecule type" value="Genomic_DNA"/>
</dbReference>
<sequence length="148" mass="17135">MKHWTRYVDMPERLKTAHSSIEEIVDVSGKLHRLEQSFFRYGFEEFERLDRITTGEPGMEAAHRKEPHLSRHMSKSSSTSRRLRFDISPDRHACRDTSLIMQGATTTTQANCTCMCREADLDDESDMELFELADTFQPGDVICNIHHS</sequence>
<evidence type="ECO:0000256" key="1">
    <source>
        <dbReference type="SAM" id="MobiDB-lite"/>
    </source>
</evidence>
<organism evidence="2 3">
    <name type="scientific">Prorocentrum cordatum</name>
    <dbReference type="NCBI Taxonomy" id="2364126"/>
    <lineage>
        <taxon>Eukaryota</taxon>
        <taxon>Sar</taxon>
        <taxon>Alveolata</taxon>
        <taxon>Dinophyceae</taxon>
        <taxon>Prorocentrales</taxon>
        <taxon>Prorocentraceae</taxon>
        <taxon>Prorocentrum</taxon>
    </lineage>
</organism>
<evidence type="ECO:0000313" key="3">
    <source>
        <dbReference type="Proteomes" id="UP001189429"/>
    </source>
</evidence>
<feature type="region of interest" description="Disordered" evidence="1">
    <location>
        <begin position="57"/>
        <end position="82"/>
    </location>
</feature>
<accession>A0ABN9Y5D9</accession>
<protein>
    <submittedName>
        <fullName evidence="2">Uncharacterized protein</fullName>
    </submittedName>
</protein>
<proteinExistence type="predicted"/>
<reference evidence="2" key="1">
    <citation type="submission" date="2023-10" db="EMBL/GenBank/DDBJ databases">
        <authorList>
            <person name="Chen Y."/>
            <person name="Shah S."/>
            <person name="Dougan E. K."/>
            <person name="Thang M."/>
            <person name="Chan C."/>
        </authorList>
    </citation>
    <scope>NUCLEOTIDE SEQUENCE [LARGE SCALE GENOMIC DNA]</scope>
</reference>
<keyword evidence="3" id="KW-1185">Reference proteome</keyword>
<gene>
    <name evidence="2" type="ORF">PCOR1329_LOCUS82681</name>
</gene>
<name>A0ABN9Y5D9_9DINO</name>
<dbReference type="Proteomes" id="UP001189429">
    <property type="component" value="Unassembled WGS sequence"/>
</dbReference>
<evidence type="ECO:0000313" key="2">
    <source>
        <dbReference type="EMBL" id="CAK0907776.1"/>
    </source>
</evidence>
<comment type="caution">
    <text evidence="2">The sequence shown here is derived from an EMBL/GenBank/DDBJ whole genome shotgun (WGS) entry which is preliminary data.</text>
</comment>